<organism evidence="2 3">
    <name type="scientific">Digitaria exilis</name>
    <dbReference type="NCBI Taxonomy" id="1010633"/>
    <lineage>
        <taxon>Eukaryota</taxon>
        <taxon>Viridiplantae</taxon>
        <taxon>Streptophyta</taxon>
        <taxon>Embryophyta</taxon>
        <taxon>Tracheophyta</taxon>
        <taxon>Spermatophyta</taxon>
        <taxon>Magnoliopsida</taxon>
        <taxon>Liliopsida</taxon>
        <taxon>Poales</taxon>
        <taxon>Poaceae</taxon>
        <taxon>PACMAD clade</taxon>
        <taxon>Panicoideae</taxon>
        <taxon>Panicodae</taxon>
        <taxon>Paniceae</taxon>
        <taxon>Anthephorinae</taxon>
        <taxon>Digitaria</taxon>
    </lineage>
</organism>
<feature type="compositionally biased region" description="Basic residues" evidence="1">
    <location>
        <begin position="10"/>
        <end position="19"/>
    </location>
</feature>
<proteinExistence type="predicted"/>
<dbReference type="AlphaFoldDB" id="A0A835BN25"/>
<gene>
    <name evidence="2" type="ORF">HU200_035410</name>
</gene>
<evidence type="ECO:0000313" key="2">
    <source>
        <dbReference type="EMBL" id="KAF8697913.1"/>
    </source>
</evidence>
<dbReference type="Proteomes" id="UP000636709">
    <property type="component" value="Unassembled WGS sequence"/>
</dbReference>
<protein>
    <submittedName>
        <fullName evidence="2">Uncharacterized protein</fullName>
    </submittedName>
</protein>
<dbReference type="EMBL" id="JACEFO010001866">
    <property type="protein sequence ID" value="KAF8697913.1"/>
    <property type="molecule type" value="Genomic_DNA"/>
</dbReference>
<comment type="caution">
    <text evidence="2">The sequence shown here is derived from an EMBL/GenBank/DDBJ whole genome shotgun (WGS) entry which is preliminary data.</text>
</comment>
<feature type="region of interest" description="Disordered" evidence="1">
    <location>
        <begin position="92"/>
        <end position="122"/>
    </location>
</feature>
<feature type="compositionally biased region" description="Low complexity" evidence="1">
    <location>
        <begin position="20"/>
        <end position="44"/>
    </location>
</feature>
<name>A0A835BN25_9POAL</name>
<evidence type="ECO:0000256" key="1">
    <source>
        <dbReference type="SAM" id="MobiDB-lite"/>
    </source>
</evidence>
<feature type="region of interest" description="Disordered" evidence="1">
    <location>
        <begin position="1"/>
        <end position="77"/>
    </location>
</feature>
<sequence length="122" mass="13729">MKTTVDPTHTRRKRDRRTHTSTFLSSSAPSPTWSPSRSTSSFPSVLYQHPSLTVRHAGRSRSLGPIQRTSRRCSSQGPTYLPACPWAVSWQRGRRRPMSTPAPTRRGNGTGLRERLGPLFSR</sequence>
<accession>A0A835BN25</accession>
<evidence type="ECO:0000313" key="3">
    <source>
        <dbReference type="Proteomes" id="UP000636709"/>
    </source>
</evidence>
<keyword evidence="3" id="KW-1185">Reference proteome</keyword>
<reference evidence="2" key="1">
    <citation type="submission" date="2020-07" db="EMBL/GenBank/DDBJ databases">
        <title>Genome sequence and genetic diversity analysis of an under-domesticated orphan crop, white fonio (Digitaria exilis).</title>
        <authorList>
            <person name="Bennetzen J.L."/>
            <person name="Chen S."/>
            <person name="Ma X."/>
            <person name="Wang X."/>
            <person name="Yssel A.E.J."/>
            <person name="Chaluvadi S.R."/>
            <person name="Johnson M."/>
            <person name="Gangashetty P."/>
            <person name="Hamidou F."/>
            <person name="Sanogo M.D."/>
            <person name="Zwaenepoel A."/>
            <person name="Wallace J."/>
            <person name="Van De Peer Y."/>
            <person name="Van Deynze A."/>
        </authorList>
    </citation>
    <scope>NUCLEOTIDE SEQUENCE</scope>
    <source>
        <tissue evidence="2">Leaves</tissue>
    </source>
</reference>